<keyword evidence="11" id="KW-0969">Cilium</keyword>
<evidence type="ECO:0000256" key="7">
    <source>
        <dbReference type="ARBA" id="ARBA00022779"/>
    </source>
</evidence>
<evidence type="ECO:0000256" key="5">
    <source>
        <dbReference type="ARBA" id="ARBA00022500"/>
    </source>
</evidence>
<keyword evidence="10" id="KW-0997">Cell inner membrane</keyword>
<name>A0ABT9SD74_9BURK</name>
<evidence type="ECO:0000256" key="9">
    <source>
        <dbReference type="ARBA" id="ARBA00023136"/>
    </source>
</evidence>
<comment type="function">
    <text evidence="1 10">Controls the rotational direction of flagella during chemotaxis.</text>
</comment>
<keyword evidence="5 10" id="KW-0145">Chemotaxis</keyword>
<dbReference type="RefSeq" id="WP_307692042.1">
    <property type="nucleotide sequence ID" value="NZ_JAUSRO010000017.1"/>
</dbReference>
<evidence type="ECO:0000256" key="1">
    <source>
        <dbReference type="ARBA" id="ARBA00002254"/>
    </source>
</evidence>
<keyword evidence="12" id="KW-1185">Reference proteome</keyword>
<keyword evidence="11" id="KW-0966">Cell projection</keyword>
<evidence type="ECO:0000313" key="12">
    <source>
        <dbReference type="Proteomes" id="UP001226867"/>
    </source>
</evidence>
<keyword evidence="11" id="KW-0282">Flagellum</keyword>
<accession>A0ABT9SD74</accession>
<evidence type="ECO:0000313" key="11">
    <source>
        <dbReference type="EMBL" id="MDP9902294.1"/>
    </source>
</evidence>
<dbReference type="InterPro" id="IPR005503">
    <property type="entry name" value="FliL"/>
</dbReference>
<evidence type="ECO:0000256" key="8">
    <source>
        <dbReference type="ARBA" id="ARBA00022989"/>
    </source>
</evidence>
<proteinExistence type="inferred from homology"/>
<keyword evidence="9 10" id="KW-0472">Membrane</keyword>
<evidence type="ECO:0000256" key="6">
    <source>
        <dbReference type="ARBA" id="ARBA00022692"/>
    </source>
</evidence>
<reference evidence="11 12" key="1">
    <citation type="submission" date="2023-07" db="EMBL/GenBank/DDBJ databases">
        <title>Sorghum-associated microbial communities from plants grown in Nebraska, USA.</title>
        <authorList>
            <person name="Schachtman D."/>
        </authorList>
    </citation>
    <scope>NUCLEOTIDE SEQUENCE [LARGE SCALE GENOMIC DNA]</scope>
    <source>
        <strain evidence="11 12">DS1607</strain>
    </source>
</reference>
<gene>
    <name evidence="11" type="ORF">J2W36_004571</name>
</gene>
<keyword evidence="8 10" id="KW-1133">Transmembrane helix</keyword>
<comment type="subcellular location">
    <subcellularLocation>
        <location evidence="10">Cell inner membrane</location>
    </subcellularLocation>
    <subcellularLocation>
        <location evidence="2">Cell membrane</location>
        <topology evidence="2">Single-pass membrane protein</topology>
    </subcellularLocation>
</comment>
<evidence type="ECO:0000256" key="3">
    <source>
        <dbReference type="ARBA" id="ARBA00008281"/>
    </source>
</evidence>
<keyword evidence="4" id="KW-1003">Cell membrane</keyword>
<comment type="caution">
    <text evidence="11">The sequence shown here is derived from an EMBL/GenBank/DDBJ whole genome shotgun (WGS) entry which is preliminary data.</text>
</comment>
<keyword evidence="6 10" id="KW-0812">Transmembrane</keyword>
<dbReference type="Proteomes" id="UP001226867">
    <property type="component" value="Unassembled WGS sequence"/>
</dbReference>
<feature type="transmembrane region" description="Helical" evidence="10">
    <location>
        <begin position="20"/>
        <end position="40"/>
    </location>
</feature>
<protein>
    <recommendedName>
        <fullName evidence="10">Flagellar protein FliL</fullName>
    </recommendedName>
</protein>
<organism evidence="11 12">
    <name type="scientific">Variovorax ginsengisoli</name>
    <dbReference type="NCBI Taxonomy" id="363844"/>
    <lineage>
        <taxon>Bacteria</taxon>
        <taxon>Pseudomonadati</taxon>
        <taxon>Pseudomonadota</taxon>
        <taxon>Betaproteobacteria</taxon>
        <taxon>Burkholderiales</taxon>
        <taxon>Comamonadaceae</taxon>
        <taxon>Variovorax</taxon>
    </lineage>
</organism>
<dbReference type="PANTHER" id="PTHR35091">
    <property type="entry name" value="FLAGELLAR PROTEIN FLIL"/>
    <property type="match status" value="1"/>
</dbReference>
<dbReference type="EMBL" id="JAUSRO010000017">
    <property type="protein sequence ID" value="MDP9902294.1"/>
    <property type="molecule type" value="Genomic_DNA"/>
</dbReference>
<evidence type="ECO:0000256" key="10">
    <source>
        <dbReference type="RuleBase" id="RU364125"/>
    </source>
</evidence>
<keyword evidence="7 10" id="KW-0283">Flagellar rotation</keyword>
<comment type="similarity">
    <text evidence="3 10">Belongs to the FliL family.</text>
</comment>
<dbReference type="Pfam" id="PF03748">
    <property type="entry name" value="FliL"/>
    <property type="match status" value="1"/>
</dbReference>
<dbReference type="PANTHER" id="PTHR35091:SF2">
    <property type="entry name" value="FLAGELLAR PROTEIN FLIL"/>
    <property type="match status" value="1"/>
</dbReference>
<evidence type="ECO:0000256" key="4">
    <source>
        <dbReference type="ARBA" id="ARBA00022475"/>
    </source>
</evidence>
<evidence type="ECO:0000256" key="2">
    <source>
        <dbReference type="ARBA" id="ARBA00004162"/>
    </source>
</evidence>
<sequence>MATTKPPADNPSPPRSKKLLVIVVAVVLALGGAAGAYFYFGRAAGPAKHAEPVVEKPIFVPMEPITVNVQSEGRARFLHVGLTLKVYSEPTKAKLVEQMPELRSRVLLLLSNRAADTLITAEDRTKLADEILKELNKASDANEAAIKVAGVSFNSFVVQ</sequence>